<reference evidence="24 25" key="1">
    <citation type="submission" date="2019-01" db="EMBL/GenBank/DDBJ databases">
        <title>Draft genome sequences of the type strains of six Macrococcus species.</title>
        <authorList>
            <person name="Mazhar S."/>
            <person name="Altermann E."/>
            <person name="Hill C."/>
            <person name="Mcauliffe O."/>
        </authorList>
    </citation>
    <scope>NUCLEOTIDE SEQUENCE [LARGE SCALE GENOMIC DNA]</scope>
    <source>
        <strain evidence="24 25">CCM4809</strain>
    </source>
</reference>
<dbReference type="Proteomes" id="UP000295328">
    <property type="component" value="Unassembled WGS sequence"/>
</dbReference>
<evidence type="ECO:0000256" key="6">
    <source>
        <dbReference type="ARBA" id="ARBA00014637"/>
    </source>
</evidence>
<keyword evidence="11" id="KW-0274">FAD</keyword>
<sequence length="382" mass="42662">MLSQATRDIVKSTVPVLEQHGTEITTVFYAHMFEQHPELLNIFNKTNQKLGRQQNALAQTVLAAAKHIDHLEAIVPNVNQIAHKHRALEIKPEHYPIVGENLIYAIKKVLGEAATPEIINAWTEAYGVIADVFIQMEAEMYKEAEWEGFKPFKVVRVKDESEHIKSFTVQPADGKSLKPVVAGQYITVKVHPEGDDNDMLRHYSICSTDTSKGIEFAVKRDVAGEEKGVVSNYLHDNIKEGDEILLSAPAGEFVVADTDKPLAFISGGVGMTPVMAMLHEQAAKGKDIKFIHSAYDRNQVPFKDEIAGFHNQDNVQFYFNYSESAGRLTKEKLSEILNGNEEIYMCGSVSFMEGLLATLDSMGIKREQIHFEPFGPKMSITV</sequence>
<dbReference type="RefSeq" id="WP_133429450.1">
    <property type="nucleotide sequence ID" value="NZ_BMCC01000001.1"/>
</dbReference>
<dbReference type="CDD" id="cd06184">
    <property type="entry name" value="flavohem_like_fad_nad_binding"/>
    <property type="match status" value="1"/>
</dbReference>
<dbReference type="Pfam" id="PF00042">
    <property type="entry name" value="Globin"/>
    <property type="match status" value="1"/>
</dbReference>
<dbReference type="InterPro" id="IPR039261">
    <property type="entry name" value="FNR_nucleotide-bd"/>
</dbReference>
<keyword evidence="25" id="KW-1185">Reference proteome</keyword>
<dbReference type="PANTHER" id="PTHR43396:SF3">
    <property type="entry name" value="FLAVOHEMOPROTEIN"/>
    <property type="match status" value="1"/>
</dbReference>
<keyword evidence="21" id="KW-0813">Transport</keyword>
<dbReference type="CDD" id="cd14777">
    <property type="entry name" value="Yhb1-globin-like"/>
    <property type="match status" value="1"/>
</dbReference>
<dbReference type="SUPFAM" id="SSF52343">
    <property type="entry name" value="Ferredoxin reductase-like, C-terminal NADP-linked domain"/>
    <property type="match status" value="1"/>
</dbReference>
<keyword evidence="9" id="KW-0285">Flavoprotein</keyword>
<dbReference type="InterPro" id="IPR017938">
    <property type="entry name" value="Riboflavin_synthase-like_b-brl"/>
</dbReference>
<dbReference type="Gene3D" id="1.10.490.10">
    <property type="entry name" value="Globins"/>
    <property type="match status" value="1"/>
</dbReference>
<dbReference type="PANTHER" id="PTHR43396">
    <property type="entry name" value="FLAVOHEMOPROTEIN"/>
    <property type="match status" value="1"/>
</dbReference>
<comment type="catalytic activity">
    <reaction evidence="19">
        <text>2 nitric oxide + NADH + 2 O2 = 2 nitrate + NAD(+) + H(+)</text>
        <dbReference type="Rhea" id="RHEA:19469"/>
        <dbReference type="ChEBI" id="CHEBI:15378"/>
        <dbReference type="ChEBI" id="CHEBI:15379"/>
        <dbReference type="ChEBI" id="CHEBI:16480"/>
        <dbReference type="ChEBI" id="CHEBI:17632"/>
        <dbReference type="ChEBI" id="CHEBI:57540"/>
        <dbReference type="ChEBI" id="CHEBI:57945"/>
        <dbReference type="EC" id="1.14.12.17"/>
    </reaction>
</comment>
<dbReference type="InterPro" id="IPR000971">
    <property type="entry name" value="Globin"/>
</dbReference>
<evidence type="ECO:0000256" key="19">
    <source>
        <dbReference type="ARBA" id="ARBA00048649"/>
    </source>
</evidence>
<dbReference type="PROSITE" id="PS51384">
    <property type="entry name" value="FAD_FR"/>
    <property type="match status" value="1"/>
</dbReference>
<keyword evidence="7 21" id="KW-0349">Heme</keyword>
<evidence type="ECO:0000256" key="17">
    <source>
        <dbReference type="ARBA" id="ARBA00030929"/>
    </source>
</evidence>
<keyword evidence="13 24" id="KW-0560">Oxidoreductase</keyword>
<dbReference type="GO" id="GO:0071949">
    <property type="term" value="F:FAD binding"/>
    <property type="evidence" value="ECO:0007669"/>
    <property type="project" value="TreeGrafter"/>
</dbReference>
<dbReference type="NCBIfam" id="NF009805">
    <property type="entry name" value="PRK13289.1"/>
    <property type="match status" value="1"/>
</dbReference>
<evidence type="ECO:0000256" key="11">
    <source>
        <dbReference type="ARBA" id="ARBA00022827"/>
    </source>
</evidence>
<evidence type="ECO:0000256" key="10">
    <source>
        <dbReference type="ARBA" id="ARBA00022723"/>
    </source>
</evidence>
<dbReference type="InterPro" id="IPR017927">
    <property type="entry name" value="FAD-bd_FR_type"/>
</dbReference>
<dbReference type="InterPro" id="IPR009050">
    <property type="entry name" value="Globin-like_sf"/>
</dbReference>
<proteinExistence type="inferred from homology"/>
<dbReference type="InterPro" id="IPR008333">
    <property type="entry name" value="Cbr1-like_FAD-bd_dom"/>
</dbReference>
<dbReference type="GO" id="GO:0005344">
    <property type="term" value="F:oxygen carrier activity"/>
    <property type="evidence" value="ECO:0007669"/>
    <property type="project" value="UniProtKB-KW"/>
</dbReference>
<dbReference type="Gene3D" id="2.40.30.10">
    <property type="entry name" value="Translation factors"/>
    <property type="match status" value="1"/>
</dbReference>
<dbReference type="FunFam" id="2.40.30.10:FF:000034">
    <property type="entry name" value="Flavohemoprotein"/>
    <property type="match status" value="1"/>
</dbReference>
<evidence type="ECO:0000259" key="23">
    <source>
        <dbReference type="PROSITE" id="PS51384"/>
    </source>
</evidence>
<protein>
    <recommendedName>
        <fullName evidence="6">Flavohemoprotein</fullName>
        <ecNumber evidence="5">1.14.12.17</ecNumber>
    </recommendedName>
    <alternativeName>
        <fullName evidence="17">Flavohemoglobin</fullName>
    </alternativeName>
    <alternativeName>
        <fullName evidence="16">Hemoglobin-like protein</fullName>
    </alternativeName>
    <alternativeName>
        <fullName evidence="18">Nitric oxide dioxygenase</fullName>
    </alternativeName>
</protein>
<dbReference type="GO" id="GO:0046872">
    <property type="term" value="F:metal ion binding"/>
    <property type="evidence" value="ECO:0007669"/>
    <property type="project" value="UniProtKB-KW"/>
</dbReference>
<comment type="similarity">
    <text evidence="3">In the C-terminal section; belongs to the flavoprotein pyridine nucleotide cytochrome reductase family.</text>
</comment>
<evidence type="ECO:0000256" key="7">
    <source>
        <dbReference type="ARBA" id="ARBA00022617"/>
    </source>
</evidence>
<dbReference type="Pfam" id="PF00175">
    <property type="entry name" value="NAD_binding_1"/>
    <property type="match status" value="1"/>
</dbReference>
<dbReference type="InterPro" id="IPR001433">
    <property type="entry name" value="OxRdtase_FAD/NAD-bd"/>
</dbReference>
<dbReference type="EMBL" id="SCWE01000001">
    <property type="protein sequence ID" value="TDM03354.1"/>
    <property type="molecule type" value="Genomic_DNA"/>
</dbReference>
<feature type="domain" description="FAD-binding FR-type" evidence="23">
    <location>
        <begin position="147"/>
        <end position="256"/>
    </location>
</feature>
<dbReference type="GO" id="GO:0008941">
    <property type="term" value="F:nitric oxide dioxygenase NAD(P)H activity"/>
    <property type="evidence" value="ECO:0007669"/>
    <property type="project" value="UniProtKB-EC"/>
</dbReference>
<evidence type="ECO:0000313" key="25">
    <source>
        <dbReference type="Proteomes" id="UP000295328"/>
    </source>
</evidence>
<evidence type="ECO:0000256" key="18">
    <source>
        <dbReference type="ARBA" id="ARBA00033187"/>
    </source>
</evidence>
<evidence type="ECO:0000256" key="16">
    <source>
        <dbReference type="ARBA" id="ARBA00030024"/>
    </source>
</evidence>
<evidence type="ECO:0000259" key="22">
    <source>
        <dbReference type="PROSITE" id="PS01033"/>
    </source>
</evidence>
<comment type="caution">
    <text evidence="24">The sequence shown here is derived from an EMBL/GenBank/DDBJ whole genome shotgun (WGS) entry which is preliminary data.</text>
</comment>
<keyword evidence="15" id="KW-0520">NAD</keyword>
<dbReference type="EC" id="1.14.12.17" evidence="5"/>
<name>A0A4R6BNB6_9STAP</name>
<dbReference type="InterPro" id="IPR012292">
    <property type="entry name" value="Globin/Proto"/>
</dbReference>
<comment type="similarity">
    <text evidence="4">Belongs to the globin family. Two-domain flavohemoproteins subfamily.</text>
</comment>
<dbReference type="AlphaFoldDB" id="A0A4R6BNB6"/>
<dbReference type="SUPFAM" id="SSF63380">
    <property type="entry name" value="Riboflavin synthase domain-like"/>
    <property type="match status" value="1"/>
</dbReference>
<dbReference type="FunFam" id="1.10.490.10:FF:000003">
    <property type="entry name" value="Flavohemoprotein"/>
    <property type="match status" value="1"/>
</dbReference>
<gene>
    <name evidence="24" type="ORF">ERX37_04515</name>
</gene>
<evidence type="ECO:0000256" key="21">
    <source>
        <dbReference type="RuleBase" id="RU000356"/>
    </source>
</evidence>
<evidence type="ECO:0000256" key="13">
    <source>
        <dbReference type="ARBA" id="ARBA00023002"/>
    </source>
</evidence>
<dbReference type="Gene3D" id="3.40.50.80">
    <property type="entry name" value="Nucleotide-binding domain of ferredoxin-NADP reductase (FNR) module"/>
    <property type="match status" value="1"/>
</dbReference>
<evidence type="ECO:0000256" key="4">
    <source>
        <dbReference type="ARBA" id="ARBA00008414"/>
    </source>
</evidence>
<feature type="domain" description="Globin" evidence="22">
    <location>
        <begin position="1"/>
        <end position="138"/>
    </location>
</feature>
<dbReference type="PRINTS" id="PR00409">
    <property type="entry name" value="PHDIOXRDTASE"/>
</dbReference>
<dbReference type="GO" id="GO:0046210">
    <property type="term" value="P:nitric oxide catabolic process"/>
    <property type="evidence" value="ECO:0007669"/>
    <property type="project" value="TreeGrafter"/>
</dbReference>
<evidence type="ECO:0000256" key="15">
    <source>
        <dbReference type="ARBA" id="ARBA00023027"/>
    </source>
</evidence>
<evidence type="ECO:0000256" key="9">
    <source>
        <dbReference type="ARBA" id="ARBA00022630"/>
    </source>
</evidence>
<dbReference type="PROSITE" id="PS01033">
    <property type="entry name" value="GLOBIN"/>
    <property type="match status" value="1"/>
</dbReference>
<accession>A0A4R6BNB6</accession>
<comment type="cofactor">
    <cofactor evidence="1">
        <name>heme b</name>
        <dbReference type="ChEBI" id="CHEBI:60344"/>
    </cofactor>
</comment>
<dbReference type="GO" id="GO:0020037">
    <property type="term" value="F:heme binding"/>
    <property type="evidence" value="ECO:0007669"/>
    <property type="project" value="InterPro"/>
</dbReference>
<dbReference type="Pfam" id="PF00970">
    <property type="entry name" value="FAD_binding_6"/>
    <property type="match status" value="1"/>
</dbReference>
<evidence type="ECO:0000256" key="2">
    <source>
        <dbReference type="ARBA" id="ARBA00001974"/>
    </source>
</evidence>
<evidence type="ECO:0000256" key="3">
    <source>
        <dbReference type="ARBA" id="ARBA00006401"/>
    </source>
</evidence>
<evidence type="ECO:0000256" key="12">
    <source>
        <dbReference type="ARBA" id="ARBA00022857"/>
    </source>
</evidence>
<comment type="cofactor">
    <cofactor evidence="2">
        <name>FAD</name>
        <dbReference type="ChEBI" id="CHEBI:57692"/>
    </cofactor>
</comment>
<evidence type="ECO:0000256" key="14">
    <source>
        <dbReference type="ARBA" id="ARBA00023004"/>
    </source>
</evidence>
<dbReference type="GO" id="GO:0019825">
    <property type="term" value="F:oxygen binding"/>
    <property type="evidence" value="ECO:0007669"/>
    <property type="project" value="InterPro"/>
</dbReference>
<keyword evidence="14" id="KW-0408">Iron</keyword>
<evidence type="ECO:0000256" key="20">
    <source>
        <dbReference type="ARBA" id="ARBA00049433"/>
    </source>
</evidence>
<keyword evidence="8 21" id="KW-0561">Oxygen transport</keyword>
<evidence type="ECO:0000256" key="8">
    <source>
        <dbReference type="ARBA" id="ARBA00022621"/>
    </source>
</evidence>
<dbReference type="SUPFAM" id="SSF46458">
    <property type="entry name" value="Globin-like"/>
    <property type="match status" value="1"/>
</dbReference>
<evidence type="ECO:0000256" key="5">
    <source>
        <dbReference type="ARBA" id="ARBA00012229"/>
    </source>
</evidence>
<dbReference type="OrthoDB" id="9801223at2"/>
<evidence type="ECO:0000313" key="24">
    <source>
        <dbReference type="EMBL" id="TDM03354.1"/>
    </source>
</evidence>
<organism evidence="24 25">
    <name type="scientific">Macrococcus hajekii</name>
    <dbReference type="NCBI Taxonomy" id="198482"/>
    <lineage>
        <taxon>Bacteria</taxon>
        <taxon>Bacillati</taxon>
        <taxon>Bacillota</taxon>
        <taxon>Bacilli</taxon>
        <taxon>Bacillales</taxon>
        <taxon>Staphylococcaceae</taxon>
        <taxon>Macrococcus</taxon>
    </lineage>
</organism>
<evidence type="ECO:0000256" key="1">
    <source>
        <dbReference type="ARBA" id="ARBA00001970"/>
    </source>
</evidence>
<keyword evidence="12" id="KW-0521">NADP</keyword>
<comment type="catalytic activity">
    <reaction evidence="20">
        <text>2 nitric oxide + NADPH + 2 O2 = 2 nitrate + NADP(+) + H(+)</text>
        <dbReference type="Rhea" id="RHEA:19465"/>
        <dbReference type="ChEBI" id="CHEBI:15378"/>
        <dbReference type="ChEBI" id="CHEBI:15379"/>
        <dbReference type="ChEBI" id="CHEBI:16480"/>
        <dbReference type="ChEBI" id="CHEBI:17632"/>
        <dbReference type="ChEBI" id="CHEBI:57783"/>
        <dbReference type="ChEBI" id="CHEBI:58349"/>
        <dbReference type="EC" id="1.14.12.17"/>
    </reaction>
</comment>
<keyword evidence="10" id="KW-0479">Metal-binding</keyword>
<dbReference type="GO" id="GO:0071500">
    <property type="term" value="P:cellular response to nitrosative stress"/>
    <property type="evidence" value="ECO:0007669"/>
    <property type="project" value="TreeGrafter"/>
</dbReference>